<evidence type="ECO:0000256" key="2">
    <source>
        <dbReference type="HAMAP-Rule" id="MF_00659"/>
    </source>
</evidence>
<keyword evidence="4" id="KW-1185">Reference proteome</keyword>
<dbReference type="Gene3D" id="3.30.70.260">
    <property type="match status" value="1"/>
</dbReference>
<dbReference type="AlphaFoldDB" id="A0A1G9ED81"/>
<evidence type="ECO:0000256" key="1">
    <source>
        <dbReference type="ARBA" id="ARBA00008460"/>
    </source>
</evidence>
<dbReference type="PANTHER" id="PTHR38036:SF1">
    <property type="entry name" value="UPF0250 PROTEIN YBED"/>
    <property type="match status" value="1"/>
</dbReference>
<gene>
    <name evidence="3" type="ORF">SAMN05192566_2313</name>
</gene>
<dbReference type="EMBL" id="FNFX01000004">
    <property type="protein sequence ID" value="SDK73995.1"/>
    <property type="molecule type" value="Genomic_DNA"/>
</dbReference>
<evidence type="ECO:0000313" key="3">
    <source>
        <dbReference type="EMBL" id="SDK73995.1"/>
    </source>
</evidence>
<sequence length="101" mass="11586">MMSQQDQIPSEKITGAEETLVEFPCNFPIKVMGETHDDFALEIMRTIQLHWPEFDTHLIEMRGSSNGKYLSLTCLVYVTSKPQLDDIYRSLTAHPMVKVVL</sequence>
<dbReference type="STRING" id="492660.SAMN05192566_2313"/>
<dbReference type="SUPFAM" id="SSF117991">
    <property type="entry name" value="YbeD/HP0495-like"/>
    <property type="match status" value="1"/>
</dbReference>
<protein>
    <recommendedName>
        <fullName evidence="2">UPF0250 protein SAMN05192566_2313</fullName>
    </recommendedName>
</protein>
<comment type="similarity">
    <text evidence="1 2">Belongs to the UPF0250 family.</text>
</comment>
<dbReference type="InterPro" id="IPR027471">
    <property type="entry name" value="YbeD-like_sf"/>
</dbReference>
<dbReference type="Pfam" id="PF04359">
    <property type="entry name" value="DUF493"/>
    <property type="match status" value="1"/>
</dbReference>
<dbReference type="HAMAP" id="MF_00659">
    <property type="entry name" value="UPF0250"/>
    <property type="match status" value="1"/>
</dbReference>
<proteinExistence type="inferred from homology"/>
<accession>A0A1G9ED81</accession>
<dbReference type="PANTHER" id="PTHR38036">
    <property type="entry name" value="UPF0250 PROTEIN YBED"/>
    <property type="match status" value="1"/>
</dbReference>
<organism evidence="3 4">
    <name type="scientific">Methylophilus rhizosphaerae</name>
    <dbReference type="NCBI Taxonomy" id="492660"/>
    <lineage>
        <taxon>Bacteria</taxon>
        <taxon>Pseudomonadati</taxon>
        <taxon>Pseudomonadota</taxon>
        <taxon>Betaproteobacteria</taxon>
        <taxon>Nitrosomonadales</taxon>
        <taxon>Methylophilaceae</taxon>
        <taxon>Methylophilus</taxon>
    </lineage>
</organism>
<reference evidence="4" key="1">
    <citation type="submission" date="2016-10" db="EMBL/GenBank/DDBJ databases">
        <authorList>
            <person name="Varghese N."/>
            <person name="Submissions S."/>
        </authorList>
    </citation>
    <scope>NUCLEOTIDE SEQUENCE [LARGE SCALE GENOMIC DNA]</scope>
    <source>
        <strain evidence="4">CBMB127</strain>
    </source>
</reference>
<dbReference type="InterPro" id="IPR007454">
    <property type="entry name" value="UPF0250_YbeD-like"/>
</dbReference>
<name>A0A1G9ED81_9PROT</name>
<evidence type="ECO:0000313" key="4">
    <source>
        <dbReference type="Proteomes" id="UP000198629"/>
    </source>
</evidence>
<dbReference type="Proteomes" id="UP000198629">
    <property type="component" value="Unassembled WGS sequence"/>
</dbReference>